<dbReference type="Pfam" id="PF03478">
    <property type="entry name" value="Beta-prop_KIB1-4"/>
    <property type="match status" value="1"/>
</dbReference>
<feature type="domain" description="KIB1-4 beta-propeller" evidence="1">
    <location>
        <begin position="108"/>
        <end position="390"/>
    </location>
</feature>
<sequence>MLKLFPSSGRCLQRLLCNYGSDNPWNPLKKGLLLVHRLSSSIPRQTLVGRCTASNRVSSYSPWPLGSLRCFSRNKTCEDEDGISSSPCLMCDNCFRPQQLNKLAVACQKTVTLDFSKDVASHGLLGSSSPGWIAVTNKFNGDIVLMNPFTEKIGKVYQASPPVVRLPRTSTMPKMDAIIEAWTRFCIDNEMRTDRIYYDFIRHIVWSSNPMSPDCTVIVVYGPYRNIAFCRPGDKSWSDTALDCKYQYSYIQLLYSNKSKLFYFQRSNGTTFEVWDLQQPSPKMIHRLDHTVDESDQRTLKYLVESLGDILLVVRYLGPPTRPPSKTQGFDVFKLDFRQQTMERVECLGDRVLFLCKYSFSVSAQDFPELNPNSIYFTHDDEEYWPGMYTTDGYTLEYRGGENREDYDIGFYCLEDHSITTLYDMEICLHCLRSPGYWVIPKPPYM</sequence>
<dbReference type="PANTHER" id="PTHR44259">
    <property type="entry name" value="OS07G0183000 PROTEIN-RELATED"/>
    <property type="match status" value="1"/>
</dbReference>
<keyword evidence="3" id="KW-1185">Reference proteome</keyword>
<name>A0A5N6QHW1_9ROSI</name>
<reference evidence="2 3" key="1">
    <citation type="submission" date="2019-06" db="EMBL/GenBank/DDBJ databases">
        <title>A chromosomal-level reference genome of Carpinus fangiana (Coryloideae, Betulaceae).</title>
        <authorList>
            <person name="Yang X."/>
            <person name="Wang Z."/>
            <person name="Zhang L."/>
            <person name="Hao G."/>
            <person name="Liu J."/>
            <person name="Yang Y."/>
        </authorList>
    </citation>
    <scope>NUCLEOTIDE SEQUENCE [LARGE SCALE GENOMIC DNA]</scope>
    <source>
        <strain evidence="2">Cfa_2016G</strain>
        <tissue evidence="2">Leaf</tissue>
    </source>
</reference>
<accession>A0A5N6QHW1</accession>
<dbReference type="InterPro" id="IPR005174">
    <property type="entry name" value="KIB1-4_b-propeller"/>
</dbReference>
<protein>
    <recommendedName>
        <fullName evidence="1">KIB1-4 beta-propeller domain-containing protein</fullName>
    </recommendedName>
</protein>
<gene>
    <name evidence="2" type="ORF">FH972_003248</name>
</gene>
<dbReference type="Proteomes" id="UP000327013">
    <property type="component" value="Chromosome 1"/>
</dbReference>
<organism evidence="2 3">
    <name type="scientific">Carpinus fangiana</name>
    <dbReference type="NCBI Taxonomy" id="176857"/>
    <lineage>
        <taxon>Eukaryota</taxon>
        <taxon>Viridiplantae</taxon>
        <taxon>Streptophyta</taxon>
        <taxon>Embryophyta</taxon>
        <taxon>Tracheophyta</taxon>
        <taxon>Spermatophyta</taxon>
        <taxon>Magnoliopsida</taxon>
        <taxon>eudicotyledons</taxon>
        <taxon>Gunneridae</taxon>
        <taxon>Pentapetalae</taxon>
        <taxon>rosids</taxon>
        <taxon>fabids</taxon>
        <taxon>Fagales</taxon>
        <taxon>Betulaceae</taxon>
        <taxon>Carpinus</taxon>
    </lineage>
</organism>
<dbReference type="OrthoDB" id="642536at2759"/>
<evidence type="ECO:0000313" key="3">
    <source>
        <dbReference type="Proteomes" id="UP000327013"/>
    </source>
</evidence>
<dbReference type="EMBL" id="CM017321">
    <property type="protein sequence ID" value="KAE7998737.1"/>
    <property type="molecule type" value="Genomic_DNA"/>
</dbReference>
<evidence type="ECO:0000313" key="2">
    <source>
        <dbReference type="EMBL" id="KAE7998737.1"/>
    </source>
</evidence>
<evidence type="ECO:0000259" key="1">
    <source>
        <dbReference type="Pfam" id="PF03478"/>
    </source>
</evidence>
<dbReference type="InterPro" id="IPR050942">
    <property type="entry name" value="F-box_BR-signaling"/>
</dbReference>
<proteinExistence type="predicted"/>
<dbReference type="AlphaFoldDB" id="A0A5N6QHW1"/>